<dbReference type="EMBL" id="WHUG01000029">
    <property type="protein sequence ID" value="MQA42790.1"/>
    <property type="molecule type" value="Genomic_DNA"/>
</dbReference>
<gene>
    <name evidence="5" type="ORF">GEV02_32125</name>
</gene>
<dbReference type="CDD" id="cd02440">
    <property type="entry name" value="AdoMet_MTases"/>
    <property type="match status" value="1"/>
</dbReference>
<dbReference type="RefSeq" id="WP_328595967.1">
    <property type="nucleotide sequence ID" value="NZ_WHUG01000029.1"/>
</dbReference>
<accession>A0A6A7NC67</accession>
<evidence type="ECO:0000256" key="2">
    <source>
        <dbReference type="ARBA" id="ARBA00022679"/>
    </source>
</evidence>
<keyword evidence="4" id="KW-0812">Transmembrane</keyword>
<dbReference type="AlphaFoldDB" id="A0A6A7NC67"/>
<keyword evidence="4" id="KW-1133">Transmembrane helix</keyword>
<dbReference type="InterPro" id="IPR026170">
    <property type="entry name" value="FAM173A/B"/>
</dbReference>
<dbReference type="GO" id="GO:0032259">
    <property type="term" value="P:methylation"/>
    <property type="evidence" value="ECO:0007669"/>
    <property type="project" value="UniProtKB-KW"/>
</dbReference>
<dbReference type="PANTHER" id="PTHR13610">
    <property type="entry name" value="METHYLTRANSFERASE DOMAIN-CONTAINING PROTEIN"/>
    <property type="match status" value="1"/>
</dbReference>
<keyword evidence="2 5" id="KW-0808">Transferase</keyword>
<proteinExistence type="predicted"/>
<feature type="transmembrane region" description="Helical" evidence="4">
    <location>
        <begin position="53"/>
        <end position="73"/>
    </location>
</feature>
<sequence length="265" mass="29253">MNRPSRPDSYFRRLARAPAVRALLIQCGAAPLTLAILYVMASFRFDVDGRSLVLVQGLLAASLSWKLGLAVWWRAIQLLFPAALLAALALQLPPWLFLAAFLLLLGLYWSTFRTQVPYYPSRPAVWDAVRQVLPPPAAGQRLRVIDIGSGLGGLVLYLARQRPDAECGGIELAPLPWLASRLRAALAGSRARFTLGDYEQLDFAQYELVFAYLSPAAMDGLWRKAAAEMQPGAMLISYEFAIDARAPDQTIHATEGGAALYIWYF</sequence>
<dbReference type="InterPro" id="IPR029063">
    <property type="entry name" value="SAM-dependent_MTases_sf"/>
</dbReference>
<reference evidence="5 6" key="1">
    <citation type="submission" date="2019-10" db="EMBL/GenBank/DDBJ databases">
        <title>Two novel species isolated from a subtropical stream in China.</title>
        <authorList>
            <person name="Lu H."/>
        </authorList>
    </citation>
    <scope>NUCLEOTIDE SEQUENCE [LARGE SCALE GENOMIC DNA]</scope>
    <source>
        <strain evidence="5 6">FT29W</strain>
    </source>
</reference>
<dbReference type="GO" id="GO:0016279">
    <property type="term" value="F:protein-lysine N-methyltransferase activity"/>
    <property type="evidence" value="ECO:0007669"/>
    <property type="project" value="InterPro"/>
</dbReference>
<evidence type="ECO:0000256" key="4">
    <source>
        <dbReference type="SAM" id="Phobius"/>
    </source>
</evidence>
<keyword evidence="4" id="KW-0472">Membrane</keyword>
<comment type="caution">
    <text evidence="5">The sequence shown here is derived from an EMBL/GenBank/DDBJ whole genome shotgun (WGS) entry which is preliminary data.</text>
</comment>
<keyword evidence="1 5" id="KW-0489">Methyltransferase</keyword>
<protein>
    <submittedName>
        <fullName evidence="5">Class I SAM-dependent methyltransferase</fullName>
    </submittedName>
</protein>
<evidence type="ECO:0000256" key="3">
    <source>
        <dbReference type="ARBA" id="ARBA00022691"/>
    </source>
</evidence>
<dbReference type="SUPFAM" id="SSF53335">
    <property type="entry name" value="S-adenosyl-L-methionine-dependent methyltransferases"/>
    <property type="match status" value="1"/>
</dbReference>
<dbReference type="Gene3D" id="3.40.50.150">
    <property type="entry name" value="Vaccinia Virus protein VP39"/>
    <property type="match status" value="1"/>
</dbReference>
<keyword evidence="3" id="KW-0949">S-adenosyl-L-methionine</keyword>
<feature type="transmembrane region" description="Helical" evidence="4">
    <location>
        <begin position="20"/>
        <end position="41"/>
    </location>
</feature>
<feature type="transmembrane region" description="Helical" evidence="4">
    <location>
        <begin position="85"/>
        <end position="109"/>
    </location>
</feature>
<keyword evidence="6" id="KW-1185">Reference proteome</keyword>
<dbReference type="Proteomes" id="UP000440498">
    <property type="component" value="Unassembled WGS sequence"/>
</dbReference>
<evidence type="ECO:0000313" key="6">
    <source>
        <dbReference type="Proteomes" id="UP000440498"/>
    </source>
</evidence>
<dbReference type="PANTHER" id="PTHR13610:SF9">
    <property type="entry name" value="FI06469P"/>
    <property type="match status" value="1"/>
</dbReference>
<name>A0A6A7NC67_9BURK</name>
<organism evidence="5 6">
    <name type="scientific">Rugamonas aquatica</name>
    <dbReference type="NCBI Taxonomy" id="2743357"/>
    <lineage>
        <taxon>Bacteria</taxon>
        <taxon>Pseudomonadati</taxon>
        <taxon>Pseudomonadota</taxon>
        <taxon>Betaproteobacteria</taxon>
        <taxon>Burkholderiales</taxon>
        <taxon>Oxalobacteraceae</taxon>
        <taxon>Telluria group</taxon>
        <taxon>Rugamonas</taxon>
    </lineage>
</organism>
<evidence type="ECO:0000313" key="5">
    <source>
        <dbReference type="EMBL" id="MQA42790.1"/>
    </source>
</evidence>
<evidence type="ECO:0000256" key="1">
    <source>
        <dbReference type="ARBA" id="ARBA00022603"/>
    </source>
</evidence>